<feature type="active site" description="Proton acceptor" evidence="4">
    <location>
        <position position="209"/>
    </location>
</feature>
<evidence type="ECO:0000259" key="5">
    <source>
        <dbReference type="PROSITE" id="PS51635"/>
    </source>
</evidence>
<keyword evidence="2 4" id="KW-0442">Lipid degradation</keyword>
<dbReference type="PANTHER" id="PTHR24185">
    <property type="entry name" value="CALCIUM-INDEPENDENT PHOSPHOLIPASE A2-GAMMA"/>
    <property type="match status" value="1"/>
</dbReference>
<feature type="domain" description="PNPLA" evidence="5">
    <location>
        <begin position="27"/>
        <end position="223"/>
    </location>
</feature>
<reference evidence="6 7" key="1">
    <citation type="submission" date="2014-04" db="EMBL/GenBank/DDBJ databases">
        <authorList>
            <consortium name="DOE Joint Genome Institute"/>
            <person name="Kuo A."/>
            <person name="Zuccaro A."/>
            <person name="Kohler A."/>
            <person name="Nagy L.G."/>
            <person name="Floudas D."/>
            <person name="Copeland A."/>
            <person name="Barry K.W."/>
            <person name="Cichocki N."/>
            <person name="Veneault-Fourrey C."/>
            <person name="LaButti K."/>
            <person name="Lindquist E.A."/>
            <person name="Lipzen A."/>
            <person name="Lundell T."/>
            <person name="Morin E."/>
            <person name="Murat C."/>
            <person name="Sun H."/>
            <person name="Tunlid A."/>
            <person name="Henrissat B."/>
            <person name="Grigoriev I.V."/>
            <person name="Hibbett D.S."/>
            <person name="Martin F."/>
            <person name="Nordberg H.P."/>
            <person name="Cantor M.N."/>
            <person name="Hua S.X."/>
        </authorList>
    </citation>
    <scope>NUCLEOTIDE SEQUENCE [LARGE SCALE GENOMIC DNA]</scope>
    <source>
        <strain evidence="6 7">MAFF 305830</strain>
    </source>
</reference>
<dbReference type="HOGENOM" id="CLU_000288_144_2_1"/>
<dbReference type="Gene3D" id="3.40.1090.10">
    <property type="entry name" value="Cytosolic phospholipase A2 catalytic domain"/>
    <property type="match status" value="1"/>
</dbReference>
<reference evidence="7" key="2">
    <citation type="submission" date="2015-01" db="EMBL/GenBank/DDBJ databases">
        <title>Evolutionary Origins and Diversification of the Mycorrhizal Mutualists.</title>
        <authorList>
            <consortium name="DOE Joint Genome Institute"/>
            <consortium name="Mycorrhizal Genomics Consortium"/>
            <person name="Kohler A."/>
            <person name="Kuo A."/>
            <person name="Nagy L.G."/>
            <person name="Floudas D."/>
            <person name="Copeland A."/>
            <person name="Barry K.W."/>
            <person name="Cichocki N."/>
            <person name="Veneault-Fourrey C."/>
            <person name="LaButti K."/>
            <person name="Lindquist E.A."/>
            <person name="Lipzen A."/>
            <person name="Lundell T."/>
            <person name="Morin E."/>
            <person name="Murat C."/>
            <person name="Riley R."/>
            <person name="Ohm R."/>
            <person name="Sun H."/>
            <person name="Tunlid A."/>
            <person name="Henrissat B."/>
            <person name="Grigoriev I.V."/>
            <person name="Hibbett D.S."/>
            <person name="Martin F."/>
        </authorList>
    </citation>
    <scope>NUCLEOTIDE SEQUENCE [LARGE SCALE GENOMIC DNA]</scope>
    <source>
        <strain evidence="7">MAFF 305830</strain>
    </source>
</reference>
<evidence type="ECO:0000313" key="6">
    <source>
        <dbReference type="EMBL" id="KIM32224.1"/>
    </source>
</evidence>
<dbReference type="STRING" id="933852.A0A0C3BJG3"/>
<sequence>MSSPQHSNYSLTQGMESGPSARGVRILSLDGGIVTGYTSLIMLKRLLRLMEPEGRIYPHKHFDLICGTSSGGLIAILLGRLRLDLDEATSTYLNLMKLSEASLRQWWWARNTHRSLTAAIQDIVQEHGTKDMLMLGPDRGKGCKCFVTTATVPRGQVPIRLLRSYGDPTDNVWPHPWTVEDAALAAFGAPVYFRSHSVQHENTNYHYEDARFHGLNNPTITAWDECDRLDPKQPPHCIVNLGSRITAPTERSGNLSNWILLPFQTAWTASAVACNLLNAVIGTFDTDTHEKMQRLTRKLEPNPYFRFSPKLGSLNNASILDEGFIGKLADIVDSYVNEEETERQFKSCTRRLAFP</sequence>
<keyword evidence="1 4" id="KW-0378">Hydrolase</keyword>
<dbReference type="GO" id="GO:0019369">
    <property type="term" value="P:arachidonate metabolic process"/>
    <property type="evidence" value="ECO:0007669"/>
    <property type="project" value="TreeGrafter"/>
</dbReference>
<dbReference type="OrthoDB" id="630895at2759"/>
<keyword evidence="7" id="KW-1185">Reference proteome</keyword>
<protein>
    <recommendedName>
        <fullName evidence="5">PNPLA domain-containing protein</fullName>
    </recommendedName>
</protein>
<evidence type="ECO:0000256" key="2">
    <source>
        <dbReference type="ARBA" id="ARBA00022963"/>
    </source>
</evidence>
<proteinExistence type="predicted"/>
<gene>
    <name evidence="6" type="ORF">M408DRAFT_326858</name>
</gene>
<dbReference type="Pfam" id="PF01734">
    <property type="entry name" value="Patatin"/>
    <property type="match status" value="1"/>
</dbReference>
<dbReference type="AlphaFoldDB" id="A0A0C3BJG3"/>
<feature type="active site" description="Nucleophile" evidence="4">
    <location>
        <position position="69"/>
    </location>
</feature>
<dbReference type="GO" id="GO:0016020">
    <property type="term" value="C:membrane"/>
    <property type="evidence" value="ECO:0007669"/>
    <property type="project" value="TreeGrafter"/>
</dbReference>
<dbReference type="Proteomes" id="UP000054097">
    <property type="component" value="Unassembled WGS sequence"/>
</dbReference>
<accession>A0A0C3BJG3</accession>
<dbReference type="PROSITE" id="PS51635">
    <property type="entry name" value="PNPLA"/>
    <property type="match status" value="1"/>
</dbReference>
<dbReference type="InterPro" id="IPR002641">
    <property type="entry name" value="PNPLA_dom"/>
</dbReference>
<evidence type="ECO:0000256" key="1">
    <source>
        <dbReference type="ARBA" id="ARBA00022801"/>
    </source>
</evidence>
<dbReference type="InterPro" id="IPR016035">
    <property type="entry name" value="Acyl_Trfase/lysoPLipase"/>
</dbReference>
<dbReference type="GO" id="GO:0016042">
    <property type="term" value="P:lipid catabolic process"/>
    <property type="evidence" value="ECO:0007669"/>
    <property type="project" value="UniProtKB-UniRule"/>
</dbReference>
<dbReference type="EMBL" id="KN824280">
    <property type="protein sequence ID" value="KIM32224.1"/>
    <property type="molecule type" value="Genomic_DNA"/>
</dbReference>
<evidence type="ECO:0000256" key="3">
    <source>
        <dbReference type="ARBA" id="ARBA00023098"/>
    </source>
</evidence>
<name>A0A0C3BJG3_SERVB</name>
<evidence type="ECO:0000256" key="4">
    <source>
        <dbReference type="PROSITE-ProRule" id="PRU01161"/>
    </source>
</evidence>
<dbReference type="SUPFAM" id="SSF52151">
    <property type="entry name" value="FabD/lysophospholipase-like"/>
    <property type="match status" value="1"/>
</dbReference>
<feature type="short sequence motif" description="GXSXG" evidence="4">
    <location>
        <begin position="67"/>
        <end position="71"/>
    </location>
</feature>
<dbReference type="PANTHER" id="PTHR24185:SF1">
    <property type="entry name" value="CALCIUM-INDEPENDENT PHOSPHOLIPASE A2-GAMMA"/>
    <property type="match status" value="1"/>
</dbReference>
<organism evidence="6 7">
    <name type="scientific">Serendipita vermifera MAFF 305830</name>
    <dbReference type="NCBI Taxonomy" id="933852"/>
    <lineage>
        <taxon>Eukaryota</taxon>
        <taxon>Fungi</taxon>
        <taxon>Dikarya</taxon>
        <taxon>Basidiomycota</taxon>
        <taxon>Agaricomycotina</taxon>
        <taxon>Agaricomycetes</taxon>
        <taxon>Sebacinales</taxon>
        <taxon>Serendipitaceae</taxon>
        <taxon>Serendipita</taxon>
    </lineage>
</organism>
<comment type="caution">
    <text evidence="4">Lacks conserved residue(s) required for the propagation of feature annotation.</text>
</comment>
<dbReference type="GO" id="GO:0047499">
    <property type="term" value="F:calcium-independent phospholipase A2 activity"/>
    <property type="evidence" value="ECO:0007669"/>
    <property type="project" value="TreeGrafter"/>
</dbReference>
<dbReference type="GO" id="GO:0046486">
    <property type="term" value="P:glycerolipid metabolic process"/>
    <property type="evidence" value="ECO:0007669"/>
    <property type="project" value="UniProtKB-ARBA"/>
</dbReference>
<evidence type="ECO:0000313" key="7">
    <source>
        <dbReference type="Proteomes" id="UP000054097"/>
    </source>
</evidence>
<keyword evidence="3 4" id="KW-0443">Lipid metabolism</keyword>